<keyword evidence="1" id="KW-0472">Membrane</keyword>
<keyword evidence="3" id="KW-1185">Reference proteome</keyword>
<keyword evidence="1" id="KW-0812">Transmembrane</keyword>
<comment type="caution">
    <text evidence="2">The sequence shown here is derived from an EMBL/GenBank/DDBJ whole genome shotgun (WGS) entry which is preliminary data.</text>
</comment>
<evidence type="ECO:0000313" key="3">
    <source>
        <dbReference type="Proteomes" id="UP001459277"/>
    </source>
</evidence>
<evidence type="ECO:0000313" key="2">
    <source>
        <dbReference type="EMBL" id="KAK9995827.1"/>
    </source>
</evidence>
<dbReference type="EMBL" id="JAZDWU010000007">
    <property type="protein sequence ID" value="KAK9995827.1"/>
    <property type="molecule type" value="Genomic_DNA"/>
</dbReference>
<reference evidence="2 3" key="1">
    <citation type="submission" date="2024-01" db="EMBL/GenBank/DDBJ databases">
        <title>A telomere-to-telomere, gap-free genome of sweet tea (Lithocarpus litseifolius).</title>
        <authorList>
            <person name="Zhou J."/>
        </authorList>
    </citation>
    <scope>NUCLEOTIDE SEQUENCE [LARGE SCALE GENOMIC DNA]</scope>
    <source>
        <strain evidence="2">Zhou-2022a</strain>
        <tissue evidence="2">Leaf</tissue>
    </source>
</reference>
<dbReference type="Proteomes" id="UP001459277">
    <property type="component" value="Unassembled WGS sequence"/>
</dbReference>
<proteinExistence type="predicted"/>
<organism evidence="2 3">
    <name type="scientific">Lithocarpus litseifolius</name>
    <dbReference type="NCBI Taxonomy" id="425828"/>
    <lineage>
        <taxon>Eukaryota</taxon>
        <taxon>Viridiplantae</taxon>
        <taxon>Streptophyta</taxon>
        <taxon>Embryophyta</taxon>
        <taxon>Tracheophyta</taxon>
        <taxon>Spermatophyta</taxon>
        <taxon>Magnoliopsida</taxon>
        <taxon>eudicotyledons</taxon>
        <taxon>Gunneridae</taxon>
        <taxon>Pentapetalae</taxon>
        <taxon>rosids</taxon>
        <taxon>fabids</taxon>
        <taxon>Fagales</taxon>
        <taxon>Fagaceae</taxon>
        <taxon>Lithocarpus</taxon>
    </lineage>
</organism>
<name>A0AAW2CE81_9ROSI</name>
<feature type="transmembrane region" description="Helical" evidence="1">
    <location>
        <begin position="6"/>
        <end position="27"/>
    </location>
</feature>
<evidence type="ECO:0000256" key="1">
    <source>
        <dbReference type="SAM" id="Phobius"/>
    </source>
</evidence>
<sequence>MLLLIFRVYFVELVYLASFSNIFIICWRTKQRVNNIILRLKMAGEQWINLVHVRMLKKIKTLKFNIHRLKRNSISKKKKDRRSINNSSFIISFMYKRLVVSVL</sequence>
<gene>
    <name evidence="2" type="ORF">SO802_020513</name>
</gene>
<keyword evidence="1" id="KW-1133">Transmembrane helix</keyword>
<dbReference type="AlphaFoldDB" id="A0AAW2CE81"/>
<protein>
    <submittedName>
        <fullName evidence="2">Uncharacterized protein</fullName>
    </submittedName>
</protein>
<accession>A0AAW2CE81</accession>